<evidence type="ECO:0000313" key="2">
    <source>
        <dbReference type="EMBL" id="TGJ88464.1"/>
    </source>
</evidence>
<feature type="domain" description="C2H2-type" evidence="1">
    <location>
        <begin position="16"/>
        <end position="38"/>
    </location>
</feature>
<dbReference type="AlphaFoldDB" id="A0A4Z0YWJ5"/>
<dbReference type="STRING" id="37992.A0A4Z0YWJ5"/>
<protein>
    <recommendedName>
        <fullName evidence="1">C2H2-type domain-containing protein</fullName>
    </recommendedName>
</protein>
<dbReference type="PANTHER" id="PTHR33112">
    <property type="entry name" value="DOMAIN PROTEIN, PUTATIVE-RELATED"/>
    <property type="match status" value="1"/>
</dbReference>
<name>A0A4Z0YWJ5_9PEZI</name>
<dbReference type="EMBL" id="SKBN01000003">
    <property type="protein sequence ID" value="TGJ88464.1"/>
    <property type="molecule type" value="Genomic_DNA"/>
</dbReference>
<accession>A0A4Z0YWJ5</accession>
<dbReference type="PROSITE" id="PS00028">
    <property type="entry name" value="ZINC_FINGER_C2H2_1"/>
    <property type="match status" value="1"/>
</dbReference>
<reference evidence="2 3" key="1">
    <citation type="submission" date="2019-03" db="EMBL/GenBank/DDBJ databases">
        <title>Draft genome sequence of Xylaria hypoxylon DSM 108379, a ubiquitous saprotrophic-parasitic fungi on hardwood.</title>
        <authorList>
            <person name="Buettner E."/>
            <person name="Leonhardt S."/>
            <person name="Gebauer A.M."/>
            <person name="Liers C."/>
            <person name="Hofrichter M."/>
            <person name="Kellner H."/>
        </authorList>
    </citation>
    <scope>NUCLEOTIDE SEQUENCE [LARGE SCALE GENOMIC DNA]</scope>
    <source>
        <strain evidence="2 3">DSM 108379</strain>
    </source>
</reference>
<proteinExistence type="predicted"/>
<comment type="caution">
    <text evidence="2">The sequence shown here is derived from an EMBL/GenBank/DDBJ whole genome shotgun (WGS) entry which is preliminary data.</text>
</comment>
<dbReference type="InterPro" id="IPR013087">
    <property type="entry name" value="Znf_C2H2_type"/>
</dbReference>
<gene>
    <name evidence="2" type="ORF">E0Z10_g334</name>
</gene>
<dbReference type="PANTHER" id="PTHR33112:SF16">
    <property type="entry name" value="HETEROKARYON INCOMPATIBILITY DOMAIN-CONTAINING PROTEIN"/>
    <property type="match status" value="1"/>
</dbReference>
<evidence type="ECO:0000313" key="3">
    <source>
        <dbReference type="Proteomes" id="UP000297716"/>
    </source>
</evidence>
<dbReference type="OrthoDB" id="5125733at2759"/>
<keyword evidence="3" id="KW-1185">Reference proteome</keyword>
<dbReference type="Pfam" id="PF06985">
    <property type="entry name" value="HET"/>
    <property type="match status" value="1"/>
</dbReference>
<dbReference type="InterPro" id="IPR010730">
    <property type="entry name" value="HET"/>
</dbReference>
<sequence>MNTSLPLPSGIMSYTCDRCQRELFGPASWNAHLNPEQHVDAQHHENEGLDTIDPGYGYGYDATLVAPRLPRRVFPPKIDAIDISITRKEYTEGFVWFATGISAQSDELTRGMPLGSLPATLRDAVKVTLDLGIPYIWIDALCIFQDSTDDLAKEIANMETYIQQAVLVLQPSLVKSVHDPFLNDRVLVQRADRNPKRGITLDVQSTAGQPYSVVLDPNAPFYQPDKEPVNSRAWIMQERLLCPRVLILPSVGGMLWQCDTHERIYGQIHYAYYVENDRNRIAATWRQWDLSPQAQLSTKEVHNAWLTQVDDYNKRDLTNPQDKLLAISGLAKRFKDNYDDVLGMYCAGSWYNFLNVSLHWQANLEGRSAPAVRPTIRGIPSWSWANVHNSMYLSKGQPIIHPHFRIHVVSCEVDLLSPGFAWGNGAGGKLALQGVLVEVFWNTEQSLFEEYEGSDPAQGDSEQGHLGWVQFDFEQDDIRGDNNVGLLLPVTDRGAVLLRKSNGIHSGNYVAGLLRFDMRKGLLWYVWDPGRQAPTVEDYRAPSWSWASNDYVVRFVGEDLPSGDIINEESEQEHETMSAKHSVQIHDTSVTLKGSNPYGEVTGATLKLAGVVRTSSVVRISASQRKVHPEMNHYKWNVSKPILLTRHPACKRIGLFHPDKPEQ</sequence>
<organism evidence="2 3">
    <name type="scientific">Xylaria hypoxylon</name>
    <dbReference type="NCBI Taxonomy" id="37992"/>
    <lineage>
        <taxon>Eukaryota</taxon>
        <taxon>Fungi</taxon>
        <taxon>Dikarya</taxon>
        <taxon>Ascomycota</taxon>
        <taxon>Pezizomycotina</taxon>
        <taxon>Sordariomycetes</taxon>
        <taxon>Xylariomycetidae</taxon>
        <taxon>Xylariales</taxon>
        <taxon>Xylariaceae</taxon>
        <taxon>Xylaria</taxon>
    </lineage>
</organism>
<dbReference type="Proteomes" id="UP000297716">
    <property type="component" value="Unassembled WGS sequence"/>
</dbReference>
<evidence type="ECO:0000259" key="1">
    <source>
        <dbReference type="PROSITE" id="PS00028"/>
    </source>
</evidence>